<dbReference type="PANTHER" id="PTHR43000">
    <property type="entry name" value="DTDP-D-GLUCOSE 4,6-DEHYDRATASE-RELATED"/>
    <property type="match status" value="1"/>
</dbReference>
<dbReference type="InterPro" id="IPR057326">
    <property type="entry name" value="KR_dom"/>
</dbReference>
<dbReference type="InterPro" id="IPR036291">
    <property type="entry name" value="NAD(P)-bd_dom_sf"/>
</dbReference>
<dbReference type="EMBL" id="CP009533">
    <property type="protein sequence ID" value="AIS17593.1"/>
    <property type="molecule type" value="Genomic_DNA"/>
</dbReference>
<dbReference type="KEGG" id="prh:LT40_09370"/>
<proteinExistence type="inferred from homology"/>
<evidence type="ECO:0000256" key="1">
    <source>
        <dbReference type="ARBA" id="ARBA00005125"/>
    </source>
</evidence>
<evidence type="ECO:0000313" key="5">
    <source>
        <dbReference type="EMBL" id="AIS17593.1"/>
    </source>
</evidence>
<dbReference type="SUPFAM" id="SSF51735">
    <property type="entry name" value="NAD(P)-binding Rossmann-fold domains"/>
    <property type="match status" value="1"/>
</dbReference>
<dbReference type="RefSeq" id="WP_043189148.1">
    <property type="nucleotide sequence ID" value="NZ_CP009533.1"/>
</dbReference>
<keyword evidence="6" id="KW-1185">Reference proteome</keyword>
<evidence type="ECO:0000256" key="2">
    <source>
        <dbReference type="ARBA" id="ARBA00006484"/>
    </source>
</evidence>
<comment type="similarity">
    <text evidence="2">Belongs to the short-chain dehydrogenases/reductases (SDR) family.</text>
</comment>
<comment type="similarity">
    <text evidence="3">Belongs to the NAD(P)-dependent epimerase/dehydratase family.</text>
</comment>
<organism evidence="5 6">
    <name type="scientific">Pseudomonas rhizosphaerae</name>
    <dbReference type="NCBI Taxonomy" id="216142"/>
    <lineage>
        <taxon>Bacteria</taxon>
        <taxon>Pseudomonadati</taxon>
        <taxon>Pseudomonadota</taxon>
        <taxon>Gammaproteobacteria</taxon>
        <taxon>Pseudomonadales</taxon>
        <taxon>Pseudomonadaceae</taxon>
        <taxon>Pseudomonas</taxon>
    </lineage>
</organism>
<dbReference type="eggNOG" id="COG0451">
    <property type="taxonomic scope" value="Bacteria"/>
</dbReference>
<reference evidence="5 6" key="1">
    <citation type="journal article" date="2015" name="J. Biotechnol.">
        <title>Complete genome sequence of Pseudomonas rhizosphaerae IH5T (=DSM 16299T), a phosphate-solubilizing rhizobacterium for bacterial biofertilizer.</title>
        <authorList>
            <person name="Kwak Y."/>
            <person name="Jung B.K."/>
            <person name="Shin J.H."/>
        </authorList>
    </citation>
    <scope>NUCLEOTIDE SEQUENCE [LARGE SCALE GENOMIC DNA]</scope>
    <source>
        <strain evidence="5">DSM 16299</strain>
    </source>
</reference>
<evidence type="ECO:0000259" key="4">
    <source>
        <dbReference type="SMART" id="SM00822"/>
    </source>
</evidence>
<dbReference type="STRING" id="216142.LT40_09370"/>
<dbReference type="AlphaFoldDB" id="A0A089YMF6"/>
<name>A0A089YMF6_9PSED</name>
<accession>A0A089YMF6</accession>
<dbReference type="CDD" id="cd05232">
    <property type="entry name" value="UDP_G4E_4_SDR_e"/>
    <property type="match status" value="1"/>
</dbReference>
<dbReference type="OrthoDB" id="9801056at2"/>
<protein>
    <submittedName>
        <fullName evidence="5">NAD-dependent dehydratase</fullName>
    </submittedName>
</protein>
<evidence type="ECO:0000256" key="3">
    <source>
        <dbReference type="ARBA" id="ARBA00007637"/>
    </source>
</evidence>
<dbReference type="HOGENOM" id="CLU_007383_6_1_6"/>
<dbReference type="InterPro" id="IPR001509">
    <property type="entry name" value="Epimerase_deHydtase"/>
</dbReference>
<evidence type="ECO:0000313" key="6">
    <source>
        <dbReference type="Proteomes" id="UP000029499"/>
    </source>
</evidence>
<gene>
    <name evidence="5" type="ORF">LT40_09370</name>
</gene>
<dbReference type="Pfam" id="PF01370">
    <property type="entry name" value="Epimerase"/>
    <property type="match status" value="1"/>
</dbReference>
<dbReference type="Proteomes" id="UP000029499">
    <property type="component" value="Chromosome"/>
</dbReference>
<dbReference type="SMART" id="SM00822">
    <property type="entry name" value="PKS_KR"/>
    <property type="match status" value="1"/>
</dbReference>
<comment type="pathway">
    <text evidence="1">Bacterial outer membrane biogenesis; LPS O-antigen biosynthesis.</text>
</comment>
<feature type="domain" description="Ketoreductase" evidence="4">
    <location>
        <begin position="4"/>
        <end position="178"/>
    </location>
</feature>
<dbReference type="Gene3D" id="3.40.50.720">
    <property type="entry name" value="NAD(P)-binding Rossmann-like Domain"/>
    <property type="match status" value="1"/>
</dbReference>
<sequence>MISKPVLITGASGFVGAAVAARLVQLGCPTTRAAVRRAYTQLPLGVEGCVVTTLAADTDWTSALAGIDSVVHAAARVHVMRESATDPLAAFRRVNVEGTLNLARQAAQAGVRRFVFISSIKVNGEVTEPGRPFRADDEPAPQDDYGVSKLEAEVGLRALAEATGMEVVIIRPVLVYGPGVRANFQALLRLVNNGVPLPFGKTANRRSLVALDNLADLVCTCLEHPAAANQTFLVSDGEAVSTAGLVRAMATALGKKPRLLDVPLPWMSRVAQALGQGAVTQRLFDSLEVDIDKNRQLLGWQPTTRMADALAATARPYVEARRR</sequence>